<dbReference type="GO" id="GO:0031965">
    <property type="term" value="C:nuclear membrane"/>
    <property type="evidence" value="ECO:0007669"/>
    <property type="project" value="UniProtKB-SubCell"/>
</dbReference>
<comment type="subunit">
    <text evidence="4 11">Heterodimer with ALG13 to form a functional enzyme.</text>
</comment>
<dbReference type="EMBL" id="JANBOH010000006">
    <property type="protein sequence ID" value="KAJ1648362.1"/>
    <property type="molecule type" value="Genomic_DNA"/>
</dbReference>
<keyword evidence="9" id="KW-0472">Membrane</keyword>
<feature type="chain" id="PRO_5040907918" description="UDP-N-acetylglucosamine transferase subunit ALG14" evidence="12">
    <location>
        <begin position="19"/>
        <end position="212"/>
    </location>
</feature>
<comment type="subcellular location">
    <subcellularLocation>
        <location evidence="1 11">Endoplasmic reticulum membrane</location>
        <topology evidence="1 11">Single-pass membrane protein</topology>
    </subcellularLocation>
    <subcellularLocation>
        <location evidence="2">Nucleus membrane</location>
        <topology evidence="2">Single-pass membrane protein</topology>
    </subcellularLocation>
</comment>
<evidence type="ECO:0000256" key="5">
    <source>
        <dbReference type="ARBA" id="ARBA00017467"/>
    </source>
</evidence>
<evidence type="ECO:0000256" key="8">
    <source>
        <dbReference type="ARBA" id="ARBA00022989"/>
    </source>
</evidence>
<evidence type="ECO:0000256" key="9">
    <source>
        <dbReference type="ARBA" id="ARBA00023136"/>
    </source>
</evidence>
<dbReference type="AlphaFoldDB" id="A0A9W7XN70"/>
<evidence type="ECO:0000256" key="11">
    <source>
        <dbReference type="RuleBase" id="RU362127"/>
    </source>
</evidence>
<organism evidence="13 14">
    <name type="scientific">Coemansia asiatica</name>
    <dbReference type="NCBI Taxonomy" id="1052880"/>
    <lineage>
        <taxon>Eukaryota</taxon>
        <taxon>Fungi</taxon>
        <taxon>Fungi incertae sedis</taxon>
        <taxon>Zoopagomycota</taxon>
        <taxon>Kickxellomycotina</taxon>
        <taxon>Kickxellomycetes</taxon>
        <taxon>Kickxellales</taxon>
        <taxon>Kickxellaceae</taxon>
        <taxon>Coemansia</taxon>
    </lineage>
</organism>
<reference evidence="13" key="1">
    <citation type="submission" date="2022-07" db="EMBL/GenBank/DDBJ databases">
        <title>Phylogenomic reconstructions and comparative analyses of Kickxellomycotina fungi.</title>
        <authorList>
            <person name="Reynolds N.K."/>
            <person name="Stajich J.E."/>
            <person name="Barry K."/>
            <person name="Grigoriev I.V."/>
            <person name="Crous P."/>
            <person name="Smith M.E."/>
        </authorList>
    </citation>
    <scope>NUCLEOTIDE SEQUENCE</scope>
    <source>
        <strain evidence="13">NBRC 105413</strain>
    </source>
</reference>
<dbReference type="Gene3D" id="3.40.50.2000">
    <property type="entry name" value="Glycogen Phosphorylase B"/>
    <property type="match status" value="1"/>
</dbReference>
<feature type="signal peptide" evidence="12">
    <location>
        <begin position="1"/>
        <end position="18"/>
    </location>
</feature>
<keyword evidence="12" id="KW-0732">Signal</keyword>
<dbReference type="GO" id="GO:0004577">
    <property type="term" value="F:N-acetylglucosaminyldiphosphodolichol N-acetylglucosaminyltransferase activity"/>
    <property type="evidence" value="ECO:0007669"/>
    <property type="project" value="TreeGrafter"/>
</dbReference>
<dbReference type="GO" id="GO:0043541">
    <property type="term" value="C:UDP-N-acetylglucosamine transferase complex"/>
    <property type="evidence" value="ECO:0007669"/>
    <property type="project" value="TreeGrafter"/>
</dbReference>
<comment type="function">
    <text evidence="11">Involved in protein N-glycosylation. Essential for the second step of the dolichol-linked oligosaccharide pathway. Anchors the catalytic subunit ALG13 to the ER.</text>
</comment>
<evidence type="ECO:0000313" key="14">
    <source>
        <dbReference type="Proteomes" id="UP001145021"/>
    </source>
</evidence>
<keyword evidence="7 11" id="KW-0256">Endoplasmic reticulum</keyword>
<comment type="caution">
    <text evidence="13">The sequence shown here is derived from an EMBL/GenBank/DDBJ whole genome shotgun (WGS) entry which is preliminary data.</text>
</comment>
<keyword evidence="13" id="KW-0808">Transferase</keyword>
<keyword evidence="13" id="KW-0328">Glycosyltransferase</keyword>
<proteinExistence type="inferred from homology"/>
<evidence type="ECO:0000256" key="2">
    <source>
        <dbReference type="ARBA" id="ARBA00004590"/>
    </source>
</evidence>
<dbReference type="SUPFAM" id="SSF53756">
    <property type="entry name" value="UDP-Glycosyltransferase/glycogen phosphorylase"/>
    <property type="match status" value="1"/>
</dbReference>
<accession>A0A9W7XN70</accession>
<dbReference type="Pfam" id="PF08660">
    <property type="entry name" value="Alg14"/>
    <property type="match status" value="1"/>
</dbReference>
<keyword evidence="8" id="KW-1133">Transmembrane helix</keyword>
<dbReference type="PANTHER" id="PTHR12154">
    <property type="entry name" value="GLYCOSYL TRANSFERASE-RELATED"/>
    <property type="match status" value="1"/>
</dbReference>
<name>A0A9W7XN70_9FUNG</name>
<evidence type="ECO:0000256" key="6">
    <source>
        <dbReference type="ARBA" id="ARBA00022692"/>
    </source>
</evidence>
<keyword evidence="14" id="KW-1185">Reference proteome</keyword>
<evidence type="ECO:0000256" key="12">
    <source>
        <dbReference type="SAM" id="SignalP"/>
    </source>
</evidence>
<comment type="similarity">
    <text evidence="3 11">Belongs to the ALG14 family.</text>
</comment>
<dbReference type="GO" id="GO:0006488">
    <property type="term" value="P:dolichol-linked oligosaccharide biosynthetic process"/>
    <property type="evidence" value="ECO:0007669"/>
    <property type="project" value="InterPro"/>
</dbReference>
<evidence type="ECO:0000256" key="10">
    <source>
        <dbReference type="ARBA" id="ARBA00032062"/>
    </source>
</evidence>
<protein>
    <recommendedName>
        <fullName evidence="5 11">UDP-N-acetylglucosamine transferase subunit ALG14</fullName>
    </recommendedName>
    <alternativeName>
        <fullName evidence="10 11">Asparagine-linked glycosylation protein 14</fullName>
    </alternativeName>
</protein>
<gene>
    <name evidence="11 13" type="primary">ALG14</name>
    <name evidence="13" type="ORF">LPJ64_000311</name>
</gene>
<evidence type="ECO:0000256" key="1">
    <source>
        <dbReference type="ARBA" id="ARBA00004389"/>
    </source>
</evidence>
<dbReference type="Proteomes" id="UP001145021">
    <property type="component" value="Unassembled WGS sequence"/>
</dbReference>
<evidence type="ECO:0000256" key="4">
    <source>
        <dbReference type="ARBA" id="ARBA00011335"/>
    </source>
</evidence>
<dbReference type="PANTHER" id="PTHR12154:SF4">
    <property type="entry name" value="UDP-N-ACETYLGLUCOSAMINE TRANSFERASE SUBUNIT ALG14 HOMOLOG"/>
    <property type="match status" value="1"/>
</dbReference>
<evidence type="ECO:0000313" key="13">
    <source>
        <dbReference type="EMBL" id="KAJ1648362.1"/>
    </source>
</evidence>
<evidence type="ECO:0000256" key="3">
    <source>
        <dbReference type="ARBA" id="ARBA00009731"/>
    </source>
</evidence>
<keyword evidence="6" id="KW-0812">Transmembrane</keyword>
<dbReference type="InterPro" id="IPR013969">
    <property type="entry name" value="Oligosacch_biosynth_Alg14"/>
</dbReference>
<evidence type="ECO:0000256" key="7">
    <source>
        <dbReference type="ARBA" id="ARBA00022824"/>
    </source>
</evidence>
<sequence>MALFVLRLYIVLPIFSRGKLPTSARRKGKSARLPTDKKLCIILGSGGHTAEMARLLQGVDFDRYSQRLYIVGESDLLSLNQIGTLEAKRDHMVEEYMVSRIPRSREVGQSWSSSVFSSLSCLFSVCQTLFHHKPDIILCNGPGNCVIVCAVALIPKFIGLKHIPIIYVESFARVQSLSLSGKLLYFMADRFVVQWPGLLRKYPTAEFIPHLV</sequence>